<dbReference type="AlphaFoldDB" id="A0A1M6LG92"/>
<organism evidence="1 2">
    <name type="scientific">Nocardiopsis flavescens</name>
    <dbReference type="NCBI Taxonomy" id="758803"/>
    <lineage>
        <taxon>Bacteria</taxon>
        <taxon>Bacillati</taxon>
        <taxon>Actinomycetota</taxon>
        <taxon>Actinomycetes</taxon>
        <taxon>Streptosporangiales</taxon>
        <taxon>Nocardiopsidaceae</taxon>
        <taxon>Nocardiopsis</taxon>
    </lineage>
</organism>
<accession>A0A1M6LG92</accession>
<name>A0A1M6LG92_9ACTN</name>
<keyword evidence="2" id="KW-1185">Reference proteome</keyword>
<sequence>MSLLHHHAPVEPLPELSRFRAQFHACLTTRADALFEVCEALVSTPTPVRHLAQLSLEP</sequence>
<proteinExistence type="predicted"/>
<reference evidence="1 2" key="1">
    <citation type="submission" date="2016-11" db="EMBL/GenBank/DDBJ databases">
        <authorList>
            <person name="Jaros S."/>
            <person name="Januszkiewicz K."/>
            <person name="Wedrychowicz H."/>
        </authorList>
    </citation>
    <scope>NUCLEOTIDE SEQUENCE [LARGE SCALE GENOMIC DNA]</scope>
    <source>
        <strain evidence="1 2">CGMCC 4.5723</strain>
    </source>
</reference>
<dbReference type="Proteomes" id="UP000184452">
    <property type="component" value="Unassembled WGS sequence"/>
</dbReference>
<evidence type="ECO:0000313" key="1">
    <source>
        <dbReference type="EMBL" id="SHJ70138.1"/>
    </source>
</evidence>
<evidence type="ECO:0000313" key="2">
    <source>
        <dbReference type="Proteomes" id="UP000184452"/>
    </source>
</evidence>
<dbReference type="EMBL" id="FQZK01000008">
    <property type="protein sequence ID" value="SHJ70138.1"/>
    <property type="molecule type" value="Genomic_DNA"/>
</dbReference>
<protein>
    <submittedName>
        <fullName evidence="1">Uncharacterized protein</fullName>
    </submittedName>
</protein>
<feature type="non-terminal residue" evidence="1">
    <location>
        <position position="58"/>
    </location>
</feature>
<gene>
    <name evidence="1" type="ORF">SAMN05421803_108201</name>
</gene>